<dbReference type="RefSeq" id="WP_053541447.1">
    <property type="nucleotide sequence ID" value="NZ_JACJQT010000026.1"/>
</dbReference>
<name>A0ABR8BZN4_APHFL</name>
<accession>A0ABR8BZN4</accession>
<sequence>MAKGFGVKPEKQLGYILQLMPEVKAYAVRFNYNDFHEKTGEEFIGVTSMLHEAQVWKKKEQAKQSIEKYSDFLLEKVEAGSQVRVDIKQLKRSSDGKLIDELVESLFIVTDNS</sequence>
<dbReference type="Proteomes" id="UP000606721">
    <property type="component" value="Unassembled WGS sequence"/>
</dbReference>
<comment type="caution">
    <text evidence="1">The sequence shown here is derived from an EMBL/GenBank/DDBJ whole genome shotgun (WGS) entry which is preliminary data.</text>
</comment>
<reference evidence="1 2" key="1">
    <citation type="journal article" date="2020" name="ISME J.">
        <title>Comparative genomics reveals insights into cyanobacterial evolution and habitat adaptation.</title>
        <authorList>
            <person name="Chen M.Y."/>
            <person name="Teng W.K."/>
            <person name="Zhao L."/>
            <person name="Hu C.X."/>
            <person name="Zhou Y.K."/>
            <person name="Han B.P."/>
            <person name="Song L.R."/>
            <person name="Shu W.S."/>
        </authorList>
    </citation>
    <scope>NUCLEOTIDE SEQUENCE [LARGE SCALE GENOMIC DNA]</scope>
    <source>
        <strain evidence="1 2">FACHB-1040</strain>
    </source>
</reference>
<evidence type="ECO:0000313" key="1">
    <source>
        <dbReference type="EMBL" id="MBD2278899.1"/>
    </source>
</evidence>
<dbReference type="EMBL" id="JACJQT010000026">
    <property type="protein sequence ID" value="MBD2278899.1"/>
    <property type="molecule type" value="Genomic_DNA"/>
</dbReference>
<protein>
    <submittedName>
        <fullName evidence="1">Uncharacterized protein</fullName>
    </submittedName>
</protein>
<organism evidence="1 2">
    <name type="scientific">Aphanizomenon flos-aquae FACHB-1040</name>
    <dbReference type="NCBI Taxonomy" id="2692887"/>
    <lineage>
        <taxon>Bacteria</taxon>
        <taxon>Bacillati</taxon>
        <taxon>Cyanobacteriota</taxon>
        <taxon>Cyanophyceae</taxon>
        <taxon>Nostocales</taxon>
        <taxon>Aphanizomenonaceae</taxon>
        <taxon>Aphanizomenon</taxon>
    </lineage>
</organism>
<gene>
    <name evidence="1" type="ORF">H6F99_11520</name>
</gene>
<proteinExistence type="predicted"/>
<evidence type="ECO:0000313" key="2">
    <source>
        <dbReference type="Proteomes" id="UP000606721"/>
    </source>
</evidence>
<keyword evidence="2" id="KW-1185">Reference proteome</keyword>